<reference evidence="2 3" key="1">
    <citation type="journal article" date="2016" name="Nat. Commun.">
        <title>Thousands of microbial genomes shed light on interconnected biogeochemical processes in an aquifer system.</title>
        <authorList>
            <person name="Anantharaman K."/>
            <person name="Brown C.T."/>
            <person name="Hug L.A."/>
            <person name="Sharon I."/>
            <person name="Castelle C.J."/>
            <person name="Probst A.J."/>
            <person name="Thomas B.C."/>
            <person name="Singh A."/>
            <person name="Wilkins M.J."/>
            <person name="Karaoz U."/>
            <person name="Brodie E.L."/>
            <person name="Williams K.H."/>
            <person name="Hubbard S.S."/>
            <person name="Banfield J.F."/>
        </authorList>
    </citation>
    <scope>NUCLEOTIDE SEQUENCE [LARGE SCALE GENOMIC DNA]</scope>
</reference>
<dbReference type="NCBIfam" id="TIGR01764">
    <property type="entry name" value="excise"/>
    <property type="match status" value="1"/>
</dbReference>
<dbReference type="Gene3D" id="1.10.1660.10">
    <property type="match status" value="1"/>
</dbReference>
<proteinExistence type="predicted"/>
<dbReference type="GO" id="GO:0003677">
    <property type="term" value="F:DNA binding"/>
    <property type="evidence" value="ECO:0007669"/>
    <property type="project" value="InterPro"/>
</dbReference>
<dbReference type="InterPro" id="IPR041657">
    <property type="entry name" value="HTH_17"/>
</dbReference>
<dbReference type="Pfam" id="PF12728">
    <property type="entry name" value="HTH_17"/>
    <property type="match status" value="1"/>
</dbReference>
<name>A0A1F8HPP0_9BACT</name>
<evidence type="ECO:0000259" key="1">
    <source>
        <dbReference type="PROSITE" id="PS50937"/>
    </source>
</evidence>
<dbReference type="InterPro" id="IPR009061">
    <property type="entry name" value="DNA-bd_dom_put_sf"/>
</dbReference>
<evidence type="ECO:0000313" key="3">
    <source>
        <dbReference type="Proteomes" id="UP000178043"/>
    </source>
</evidence>
<feature type="domain" description="HTH merR-type" evidence="1">
    <location>
        <begin position="11"/>
        <end position="63"/>
    </location>
</feature>
<dbReference type="EMBL" id="MGLG01000053">
    <property type="protein sequence ID" value="OGN39541.1"/>
    <property type="molecule type" value="Genomic_DNA"/>
</dbReference>
<protein>
    <recommendedName>
        <fullName evidence="1">HTH merR-type domain-containing protein</fullName>
    </recommendedName>
</protein>
<dbReference type="AlphaFoldDB" id="A0A1F8HPP0"/>
<gene>
    <name evidence="2" type="ORF">A2606_01910</name>
</gene>
<organism evidence="2 3">
    <name type="scientific">Candidatus Yanofskybacteria bacterium RIFOXYD1_FULL_42_10</name>
    <dbReference type="NCBI Taxonomy" id="1802718"/>
    <lineage>
        <taxon>Bacteria</taxon>
        <taxon>Candidatus Yanofskyibacteriota</taxon>
    </lineage>
</organism>
<sequence length="63" mass="7555">MTEKNRKMPELLTLSEACELLKVHPNTLRQWDKNGILPAIRIGTKRVRRYRKEDIIKLLNQKR</sequence>
<dbReference type="InterPro" id="IPR000551">
    <property type="entry name" value="MerR-type_HTH_dom"/>
</dbReference>
<dbReference type="SUPFAM" id="SSF46955">
    <property type="entry name" value="Putative DNA-binding domain"/>
    <property type="match status" value="1"/>
</dbReference>
<comment type="caution">
    <text evidence="2">The sequence shown here is derived from an EMBL/GenBank/DDBJ whole genome shotgun (WGS) entry which is preliminary data.</text>
</comment>
<dbReference type="InterPro" id="IPR010093">
    <property type="entry name" value="SinI_DNA-bd"/>
</dbReference>
<evidence type="ECO:0000313" key="2">
    <source>
        <dbReference type="EMBL" id="OGN39541.1"/>
    </source>
</evidence>
<accession>A0A1F8HPP0</accession>
<dbReference type="Proteomes" id="UP000178043">
    <property type="component" value="Unassembled WGS sequence"/>
</dbReference>
<dbReference type="GO" id="GO:0006355">
    <property type="term" value="P:regulation of DNA-templated transcription"/>
    <property type="evidence" value="ECO:0007669"/>
    <property type="project" value="InterPro"/>
</dbReference>
<dbReference type="PROSITE" id="PS50937">
    <property type="entry name" value="HTH_MERR_2"/>
    <property type="match status" value="1"/>
</dbReference>